<gene>
    <name evidence="2" type="ORF">HLB16_18780</name>
</gene>
<name>A0A849BFN5_9BURK</name>
<dbReference type="EMBL" id="JABEMD010000035">
    <property type="protein sequence ID" value="NNH12914.1"/>
    <property type="molecule type" value="Genomic_DNA"/>
</dbReference>
<dbReference type="Proteomes" id="UP000542973">
    <property type="component" value="Unassembled WGS sequence"/>
</dbReference>
<organism evidence="2 3">
    <name type="scientific">Cupriavidus gilardii</name>
    <dbReference type="NCBI Taxonomy" id="82541"/>
    <lineage>
        <taxon>Bacteria</taxon>
        <taxon>Pseudomonadati</taxon>
        <taxon>Pseudomonadota</taxon>
        <taxon>Betaproteobacteria</taxon>
        <taxon>Burkholderiales</taxon>
        <taxon>Burkholderiaceae</taxon>
        <taxon>Cupriavidus</taxon>
    </lineage>
</organism>
<proteinExistence type="predicted"/>
<sequence length="93" mass="10296">SAGWRARYSRAVDRVVQWLRAGRTSPLTCRPADEWRALLRGMGMTLREVPLPRDAHGANVLMVGTMDVREDKSVQTAQVRHGTVASAGELEPL</sequence>
<protein>
    <submittedName>
        <fullName evidence="2">Uncharacterized protein</fullName>
    </submittedName>
</protein>
<accession>A0A849BFN5</accession>
<feature type="non-terminal residue" evidence="2">
    <location>
        <position position="1"/>
    </location>
</feature>
<evidence type="ECO:0000313" key="3">
    <source>
        <dbReference type="Proteomes" id="UP000542973"/>
    </source>
</evidence>
<comment type="caution">
    <text evidence="2">The sequence shown here is derived from an EMBL/GenBank/DDBJ whole genome shotgun (WGS) entry which is preliminary data.</text>
</comment>
<dbReference type="AlphaFoldDB" id="A0A849BFN5"/>
<reference evidence="2 3" key="1">
    <citation type="submission" date="2020-05" db="EMBL/GenBank/DDBJ databases">
        <title>MicrobeNet Type strains.</title>
        <authorList>
            <person name="Nicholson A.C."/>
        </authorList>
    </citation>
    <scope>NUCLEOTIDE SEQUENCE [LARGE SCALE GENOMIC DNA]</scope>
    <source>
        <strain evidence="2 3">ATCC 700815</strain>
    </source>
</reference>
<evidence type="ECO:0000313" key="2">
    <source>
        <dbReference type="EMBL" id="NNH12914.1"/>
    </source>
</evidence>
<feature type="region of interest" description="Disordered" evidence="1">
    <location>
        <begin position="72"/>
        <end position="93"/>
    </location>
</feature>
<evidence type="ECO:0000256" key="1">
    <source>
        <dbReference type="SAM" id="MobiDB-lite"/>
    </source>
</evidence>